<feature type="region of interest" description="Disordered" evidence="1">
    <location>
        <begin position="26"/>
        <end position="50"/>
    </location>
</feature>
<evidence type="ECO:0000313" key="3">
    <source>
        <dbReference type="Proteomes" id="UP001174909"/>
    </source>
</evidence>
<dbReference type="EMBL" id="CASHTH010004530">
    <property type="protein sequence ID" value="CAI8058551.1"/>
    <property type="molecule type" value="Genomic_DNA"/>
</dbReference>
<evidence type="ECO:0000313" key="2">
    <source>
        <dbReference type="EMBL" id="CAI8058551.1"/>
    </source>
</evidence>
<accession>A0AA35U407</accession>
<reference evidence="2" key="1">
    <citation type="submission" date="2023-03" db="EMBL/GenBank/DDBJ databases">
        <authorList>
            <person name="Steffen K."/>
            <person name="Cardenas P."/>
        </authorList>
    </citation>
    <scope>NUCLEOTIDE SEQUENCE</scope>
</reference>
<organism evidence="2 3">
    <name type="scientific">Geodia barretti</name>
    <name type="common">Barrett's horny sponge</name>
    <dbReference type="NCBI Taxonomy" id="519541"/>
    <lineage>
        <taxon>Eukaryota</taxon>
        <taxon>Metazoa</taxon>
        <taxon>Porifera</taxon>
        <taxon>Demospongiae</taxon>
        <taxon>Heteroscleromorpha</taxon>
        <taxon>Tetractinellida</taxon>
        <taxon>Astrophorina</taxon>
        <taxon>Geodiidae</taxon>
        <taxon>Geodia</taxon>
    </lineage>
</organism>
<proteinExistence type="predicted"/>
<feature type="compositionally biased region" description="Low complexity" evidence="1">
    <location>
        <begin position="27"/>
        <end position="42"/>
    </location>
</feature>
<keyword evidence="3" id="KW-1185">Reference proteome</keyword>
<comment type="caution">
    <text evidence="2">The sequence shown here is derived from an EMBL/GenBank/DDBJ whole genome shotgun (WGS) entry which is preliminary data.</text>
</comment>
<name>A0AA35U407_GEOBA</name>
<evidence type="ECO:0000256" key="1">
    <source>
        <dbReference type="SAM" id="MobiDB-lite"/>
    </source>
</evidence>
<dbReference type="Proteomes" id="UP001174909">
    <property type="component" value="Unassembled WGS sequence"/>
</dbReference>
<gene>
    <name evidence="2" type="ORF">GBAR_LOCUS31835</name>
</gene>
<dbReference type="AlphaFoldDB" id="A0AA35U407"/>
<sequence>MDSDKEYEIINNPPEARTIVSLRTLSKKPVNYSSTSSSSDNSQDLKSDNL</sequence>
<protein>
    <submittedName>
        <fullName evidence="2">Uncharacterized protein</fullName>
    </submittedName>
</protein>